<evidence type="ECO:0000256" key="7">
    <source>
        <dbReference type="SAM" id="SignalP"/>
    </source>
</evidence>
<evidence type="ECO:0000256" key="2">
    <source>
        <dbReference type="ARBA" id="ARBA00022525"/>
    </source>
</evidence>
<gene>
    <name evidence="9" type="ORF">F4553_001883</name>
</gene>
<dbReference type="Proteomes" id="UP000587527">
    <property type="component" value="Unassembled WGS sequence"/>
</dbReference>
<dbReference type="RefSeq" id="WP_184834503.1">
    <property type="nucleotide sequence ID" value="NZ_JACHMN010000002.1"/>
</dbReference>
<protein>
    <submittedName>
        <fullName evidence="9">Putative repeat protein (TIGR01451 family)</fullName>
    </submittedName>
</protein>
<dbReference type="Gene3D" id="2.60.40.740">
    <property type="match status" value="1"/>
</dbReference>
<dbReference type="InterPro" id="IPR019931">
    <property type="entry name" value="LPXTG_anchor"/>
</dbReference>
<name>A0A841BJR4_9ACTN</name>
<evidence type="ECO:0000256" key="6">
    <source>
        <dbReference type="SAM" id="Phobius"/>
    </source>
</evidence>
<feature type="region of interest" description="Disordered" evidence="5">
    <location>
        <begin position="352"/>
        <end position="372"/>
    </location>
</feature>
<feature type="transmembrane region" description="Helical" evidence="6">
    <location>
        <begin position="1486"/>
        <end position="1509"/>
    </location>
</feature>
<comment type="caution">
    <text evidence="9">The sequence shown here is derived from an EMBL/GenBank/DDBJ whole genome shotgun (WGS) entry which is preliminary data.</text>
</comment>
<keyword evidence="6" id="KW-0472">Membrane</keyword>
<dbReference type="PROSITE" id="PS50847">
    <property type="entry name" value="GRAM_POS_ANCHORING"/>
    <property type="match status" value="1"/>
</dbReference>
<organism evidence="9 10">
    <name type="scientific">Allocatelliglobosispora scoriae</name>
    <dbReference type="NCBI Taxonomy" id="643052"/>
    <lineage>
        <taxon>Bacteria</taxon>
        <taxon>Bacillati</taxon>
        <taxon>Actinomycetota</taxon>
        <taxon>Actinomycetes</taxon>
        <taxon>Micromonosporales</taxon>
        <taxon>Micromonosporaceae</taxon>
        <taxon>Allocatelliglobosispora</taxon>
    </lineage>
</organism>
<feature type="compositionally biased region" description="Low complexity" evidence="5">
    <location>
        <begin position="359"/>
        <end position="372"/>
    </location>
</feature>
<dbReference type="EMBL" id="JACHMN010000002">
    <property type="protein sequence ID" value="MBB5868504.1"/>
    <property type="molecule type" value="Genomic_DNA"/>
</dbReference>
<accession>A0A841BJR4</accession>
<proteinExistence type="predicted"/>
<feature type="chain" id="PRO_5032598678" evidence="7">
    <location>
        <begin position="35"/>
        <end position="1515"/>
    </location>
</feature>
<evidence type="ECO:0000256" key="1">
    <source>
        <dbReference type="ARBA" id="ARBA00022512"/>
    </source>
</evidence>
<keyword evidence="3 7" id="KW-0732">Signal</keyword>
<evidence type="ECO:0000256" key="5">
    <source>
        <dbReference type="SAM" id="MobiDB-lite"/>
    </source>
</evidence>
<feature type="region of interest" description="Disordered" evidence="5">
    <location>
        <begin position="1089"/>
        <end position="1110"/>
    </location>
</feature>
<reference evidence="9 10" key="1">
    <citation type="submission" date="2020-08" db="EMBL/GenBank/DDBJ databases">
        <title>Sequencing the genomes of 1000 actinobacteria strains.</title>
        <authorList>
            <person name="Klenk H.-P."/>
        </authorList>
    </citation>
    <scope>NUCLEOTIDE SEQUENCE [LARGE SCALE GENOMIC DNA]</scope>
    <source>
        <strain evidence="9 10">DSM 45362</strain>
    </source>
</reference>
<feature type="signal peptide" evidence="7">
    <location>
        <begin position="1"/>
        <end position="34"/>
    </location>
</feature>
<feature type="domain" description="Gram-positive cocci surface proteins LPxTG" evidence="8">
    <location>
        <begin position="1479"/>
        <end position="1515"/>
    </location>
</feature>
<keyword evidence="6" id="KW-0812">Transmembrane</keyword>
<keyword evidence="6" id="KW-1133">Transmembrane helix</keyword>
<keyword evidence="1" id="KW-0134">Cell wall</keyword>
<feature type="region of interest" description="Disordered" evidence="5">
    <location>
        <begin position="1460"/>
        <end position="1483"/>
    </location>
</feature>
<evidence type="ECO:0000313" key="9">
    <source>
        <dbReference type="EMBL" id="MBB5868504.1"/>
    </source>
</evidence>
<keyword evidence="4" id="KW-0572">Peptidoglycan-anchor</keyword>
<keyword evidence="2" id="KW-0964">Secreted</keyword>
<evidence type="ECO:0000259" key="8">
    <source>
        <dbReference type="PROSITE" id="PS50847"/>
    </source>
</evidence>
<sequence length="1515" mass="154665">MPRVSTRFRRPATVLAALVLAAAGVLLPAVPAFAAVLGIDKSTIGVPADGLEPGGSFTYAIRVDCTSLSEDCQNVTVTDTLPAEFTADIVPGAFTWSGGPETVPPGGTVFPGVPAYTYTYDATTGDLTFTVASVPAGTSTSVQVGMTLPADTTVPDGTVVPNTATVSADNAPPASDSVNVEVNVPVVPDVRATKDWADGSALAGSGEASTVTLGITNASAGAAAVTSMTLTDQTNGNPATDPWNYFDLTGFGAVTYPAGADQVQIQYCTLPYPQACGGWTAGAVQTGSPIQADAGVDLAAVTGVRFVFSSSTGGPIPNDASGSVAFTLKLRDTERVDGTTPIEPTQTQTITDSATPSVTNAGGTTDGDPATDTYQIVPNIASIDMSKSWFADADGDFQPDNPPSAPAQRRWPVSAVVTATNTSPFPVETMTVREPSTTDPESGLTVVDVTQIRLRFPDGAATAHVTVTCADGSTVVKDIAAPPATAVLNRPADFTCPAVGPDDPGMKVTSIEVVYASPPGTAAIDTNATAGLDFHGTLDNNAVPGNSPYNNCADATAVNTGNGSTSATASACGLLTVTAGTGPSGPGTKTVSQQELPEDTPIDYTITFHNDGGDLNDFALVDPPNVEDLTEDTQPFATARINSITGSCPTSPADIVLLIPDTPNPARQVPYATATAADLDAARGFFVRADPLPAGADCNLQIEVERRPGITDSVTITNCYLVLAGGGPAINGSIQDSTDCAPAVVTSPPRSAASLQKFIEPADVPRPTPGLDPPAAAVKLRVANTGNTHLKSLTVTDSDDDGAGSDFFRSFDYVAMQGVSFPPGADLVQFDACTTGCAAGTWIAGTPTAANPPPLPGGASPADVRGIRVTFTSSDPAHGGFNLTPGENFPTTGPCVQASVCFTVTPRATDRETGEPVLGTYTDTADGHGQANSTIGGDFDIPAVTADLTVTEGRPAIDVDKAVVGQASIAPGQTGIFDLTVTSTGTAALPDLEVSDPIPAELEFDETGVNGQPYAIQRLDVPAGTTPPGPEQFTPQRDADGRVTRLVWKFPGLFAPTSVLVIRIGMRMAPGTAAGTTATNTMGAGSSSTNQFDCSGSPPDGTVTGDPFLPGRNCTSPASLTTTAGASFSASKWSAGNPDLGLYDNVRAKFTPLDDPLCPHLTRAGVVFTRYPCIPLVYPGQNFTFLARMTNNGTFAALDARVVDVLPAPGDTGVIDPSDRGTMWDVPPQLVAPPTVTPTPGSTIDTQLTYSTASPPCTDDLSPPAACPAGAWVPGFDPAATGVQAYAQFPAPGLAPGAAFDLTWQMTSPTDLDQPVSPSIAWNSFGHTELIDTPGTPRQLGAVEPQKAGIGLVFGGVRIIKTVTAEPGATVPTGSYELAYTCTVTPDTGDPVQVRTGTAEFGPDQPWELDGVPAHATCVIYETDPRGGATDHPESDPLTIIIPWDATAAPATAAVTNTFVAPPPPPPPVPSPTADGGELPRTGASLLPITATGVAAVLSGLVLLAGTAVRRRRPR</sequence>
<evidence type="ECO:0000256" key="4">
    <source>
        <dbReference type="ARBA" id="ARBA00023088"/>
    </source>
</evidence>
<keyword evidence="10" id="KW-1185">Reference proteome</keyword>
<feature type="compositionally biased region" description="Pro residues" evidence="5">
    <location>
        <begin position="1461"/>
        <end position="1471"/>
    </location>
</feature>
<evidence type="ECO:0000256" key="3">
    <source>
        <dbReference type="ARBA" id="ARBA00022729"/>
    </source>
</evidence>
<evidence type="ECO:0000313" key="10">
    <source>
        <dbReference type="Proteomes" id="UP000587527"/>
    </source>
</evidence>